<dbReference type="Proteomes" id="UP000663570">
    <property type="component" value="Chromosome"/>
</dbReference>
<name>A0ABX7M7D5_9RHOO</name>
<evidence type="ECO:0000256" key="1">
    <source>
        <dbReference type="SAM" id="Phobius"/>
    </source>
</evidence>
<keyword evidence="1" id="KW-0472">Membrane</keyword>
<feature type="transmembrane region" description="Helical" evidence="1">
    <location>
        <begin position="300"/>
        <end position="320"/>
    </location>
</feature>
<dbReference type="EMBL" id="CP071060">
    <property type="protein sequence ID" value="QSI76375.1"/>
    <property type="molecule type" value="Genomic_DNA"/>
</dbReference>
<evidence type="ECO:0000313" key="2">
    <source>
        <dbReference type="EMBL" id="QSI76375.1"/>
    </source>
</evidence>
<dbReference type="InterPro" id="IPR002798">
    <property type="entry name" value="SpoIIM-like"/>
</dbReference>
<reference evidence="2 3" key="1">
    <citation type="submission" date="2021-02" db="EMBL/GenBank/DDBJ databases">
        <title>Niveibacterium changnyeongensis HC41.</title>
        <authorList>
            <person name="Kang M."/>
        </authorList>
    </citation>
    <scope>NUCLEOTIDE SEQUENCE [LARGE SCALE GENOMIC DNA]</scope>
    <source>
        <strain evidence="2 3">HC41</strain>
    </source>
</reference>
<feature type="transmembrane region" description="Helical" evidence="1">
    <location>
        <begin position="267"/>
        <end position="288"/>
    </location>
</feature>
<proteinExistence type="predicted"/>
<evidence type="ECO:0000313" key="3">
    <source>
        <dbReference type="Proteomes" id="UP000663570"/>
    </source>
</evidence>
<feature type="transmembrane region" description="Helical" evidence="1">
    <location>
        <begin position="110"/>
        <end position="131"/>
    </location>
</feature>
<protein>
    <submittedName>
        <fullName evidence="2">Stage II sporulation protein M</fullName>
    </submittedName>
</protein>
<keyword evidence="1" id="KW-1133">Transmembrane helix</keyword>
<dbReference type="PANTHER" id="PTHR35337:SF1">
    <property type="entry name" value="SLR1478 PROTEIN"/>
    <property type="match status" value="1"/>
</dbReference>
<sequence length="327" mass="35816">MRQEQFEARFGARWDAFEQWLTFARLPRRQRAKQPAPFADDDMAPRYREICQHLALAQSRDYGPALTERLHRLALEGHDRLYGTPGGGMRRFGQYLAGGFARDVRREWRVVLAALLAFALPYVATMIAVRLSPDFAYIVLPAEQLAQFDTMYGPDAAELGTARGARDDLTMFGFYIYNNIGIGFRTFASGLFAGLGTLLMLLYNGVFMGTVEGHVVNLGHAVRFYSFVAGHSSFELSAIVLCGAAGLRLGLALLAPGERTRGAALRLAARSVIGVVAGAAAMLVIAAALEAFWSPRTLPLQIKIAVGGFNWLLVLGYLLLAGRRDAP</sequence>
<dbReference type="Pfam" id="PF01944">
    <property type="entry name" value="SpoIIM"/>
    <property type="match status" value="1"/>
</dbReference>
<dbReference type="RefSeq" id="WP_206254074.1">
    <property type="nucleotide sequence ID" value="NZ_CP071060.1"/>
</dbReference>
<keyword evidence="3" id="KW-1185">Reference proteome</keyword>
<dbReference type="PANTHER" id="PTHR35337">
    <property type="entry name" value="SLR1478 PROTEIN"/>
    <property type="match status" value="1"/>
</dbReference>
<organism evidence="2 3">
    <name type="scientific">Niveibacterium microcysteis</name>
    <dbReference type="NCBI Taxonomy" id="2811415"/>
    <lineage>
        <taxon>Bacteria</taxon>
        <taxon>Pseudomonadati</taxon>
        <taxon>Pseudomonadota</taxon>
        <taxon>Betaproteobacteria</taxon>
        <taxon>Rhodocyclales</taxon>
        <taxon>Rhodocyclaceae</taxon>
        <taxon>Niveibacterium</taxon>
    </lineage>
</organism>
<accession>A0ABX7M7D5</accession>
<keyword evidence="1" id="KW-0812">Transmembrane</keyword>
<feature type="transmembrane region" description="Helical" evidence="1">
    <location>
        <begin position="182"/>
        <end position="203"/>
    </location>
</feature>
<gene>
    <name evidence="2" type="ORF">JY500_18210</name>
</gene>